<protein>
    <submittedName>
        <fullName evidence="1">Uncharacterized protein</fullName>
    </submittedName>
</protein>
<comment type="caution">
    <text evidence="1">The sequence shown here is derived from an EMBL/GenBank/DDBJ whole genome shotgun (WGS) entry which is preliminary data.</text>
</comment>
<keyword evidence="1" id="KW-0496">Mitochondrion</keyword>
<sequence>MCCSVSLPDPIGRVYFVVASPLPDGEVIQIRGISQICSASAPQTDRADRPFAFLQRPLFRRVSPMN</sequence>
<accession>A0A101M0A4</accession>
<gene>
    <name evidence="1" type="ORF">ABT39_MTgene4572</name>
</gene>
<evidence type="ECO:0000313" key="1">
    <source>
        <dbReference type="EMBL" id="KUM48557.1"/>
    </source>
</evidence>
<organism evidence="1">
    <name type="scientific">Picea glauca</name>
    <name type="common">White spruce</name>
    <name type="synonym">Pinus glauca</name>
    <dbReference type="NCBI Taxonomy" id="3330"/>
    <lineage>
        <taxon>Eukaryota</taxon>
        <taxon>Viridiplantae</taxon>
        <taxon>Streptophyta</taxon>
        <taxon>Embryophyta</taxon>
        <taxon>Tracheophyta</taxon>
        <taxon>Spermatophyta</taxon>
        <taxon>Pinopsida</taxon>
        <taxon>Pinidae</taxon>
        <taxon>Conifers I</taxon>
        <taxon>Pinales</taxon>
        <taxon>Pinaceae</taxon>
        <taxon>Picea</taxon>
    </lineage>
</organism>
<reference evidence="1" key="1">
    <citation type="journal article" date="2015" name="Genome Biol. Evol.">
        <title>Organellar Genomes of White Spruce (Picea glauca): Assembly and Annotation.</title>
        <authorList>
            <person name="Jackman S.D."/>
            <person name="Warren R.L."/>
            <person name="Gibb E.A."/>
            <person name="Vandervalk B.P."/>
            <person name="Mohamadi H."/>
            <person name="Chu J."/>
            <person name="Raymond A."/>
            <person name="Pleasance S."/>
            <person name="Coope R."/>
            <person name="Wildung M.R."/>
            <person name="Ritland C.E."/>
            <person name="Bousquet J."/>
            <person name="Jones S.J."/>
            <person name="Bohlmann J."/>
            <person name="Birol I."/>
        </authorList>
    </citation>
    <scope>NUCLEOTIDE SEQUENCE [LARGE SCALE GENOMIC DNA]</scope>
    <source>
        <tissue evidence="1">Flushing bud</tissue>
    </source>
</reference>
<name>A0A101M0A4_PICGL</name>
<proteinExistence type="predicted"/>
<dbReference type="AlphaFoldDB" id="A0A101M0A4"/>
<geneLocation type="mitochondrion" evidence="1"/>
<dbReference type="EMBL" id="LKAM01000005">
    <property type="protein sequence ID" value="KUM48557.1"/>
    <property type="molecule type" value="Genomic_DNA"/>
</dbReference>